<sequence length="234" mass="25522">MPPKPPSSAVRARLPRGLVPLALTALAFLVFSLPPYLSLDPARSRVPPPADVPLYFPALVVHVLCGAVAMVTCCLQIWPWLRRRRPDVHRLAGRVYVLAGVLPSALAGLYVAWNSPFGPVAGASSLVLAPLWLGVTAIGMLQIRQRRVGEHRRWMLRSFALTMSIVINRLIGVPIIVALYLLLGAGDEQALQRIGAAIITWTSWILALVLVERHLRRESAGSPARDVLAEPAPR</sequence>
<keyword evidence="1" id="KW-1133">Transmembrane helix</keyword>
<protein>
    <submittedName>
        <fullName evidence="2">DUF2306 domain-containing protein</fullName>
    </submittedName>
</protein>
<feature type="transmembrane region" description="Helical" evidence="1">
    <location>
        <begin position="93"/>
        <end position="113"/>
    </location>
</feature>
<dbReference type="Proteomes" id="UP001164459">
    <property type="component" value="Chromosome"/>
</dbReference>
<dbReference type="InterPro" id="IPR018750">
    <property type="entry name" value="DUF2306_membrane"/>
</dbReference>
<dbReference type="Pfam" id="PF10067">
    <property type="entry name" value="DUF2306"/>
    <property type="match status" value="1"/>
</dbReference>
<evidence type="ECO:0000313" key="2">
    <source>
        <dbReference type="EMBL" id="WAS94780.1"/>
    </source>
</evidence>
<feature type="transmembrane region" description="Helical" evidence="1">
    <location>
        <begin position="56"/>
        <end position="81"/>
    </location>
</feature>
<name>A0ABY7H6S5_9BACT</name>
<organism evidence="2 3">
    <name type="scientific">Nannocystis punicea</name>
    <dbReference type="NCBI Taxonomy" id="2995304"/>
    <lineage>
        <taxon>Bacteria</taxon>
        <taxon>Pseudomonadati</taxon>
        <taxon>Myxococcota</taxon>
        <taxon>Polyangia</taxon>
        <taxon>Nannocystales</taxon>
        <taxon>Nannocystaceae</taxon>
        <taxon>Nannocystis</taxon>
    </lineage>
</organism>
<keyword evidence="1" id="KW-0472">Membrane</keyword>
<accession>A0ABY7H6S5</accession>
<keyword evidence="3" id="KW-1185">Reference proteome</keyword>
<feature type="transmembrane region" description="Helical" evidence="1">
    <location>
        <begin position="119"/>
        <end position="138"/>
    </location>
</feature>
<feature type="transmembrane region" description="Helical" evidence="1">
    <location>
        <begin position="194"/>
        <end position="211"/>
    </location>
</feature>
<evidence type="ECO:0000313" key="3">
    <source>
        <dbReference type="Proteomes" id="UP001164459"/>
    </source>
</evidence>
<dbReference type="EMBL" id="CP114040">
    <property type="protein sequence ID" value="WAS94780.1"/>
    <property type="molecule type" value="Genomic_DNA"/>
</dbReference>
<evidence type="ECO:0000256" key="1">
    <source>
        <dbReference type="SAM" id="Phobius"/>
    </source>
</evidence>
<reference evidence="2" key="1">
    <citation type="submission" date="2022-11" db="EMBL/GenBank/DDBJ databases">
        <title>Minimal conservation of predation-associated metabolite biosynthetic gene clusters underscores biosynthetic potential of Myxococcota including descriptions for ten novel species: Archangium lansinium sp. nov., Myxococcus landrumus sp. nov., Nannocystis bai.</title>
        <authorList>
            <person name="Ahearne A."/>
            <person name="Stevens C."/>
            <person name="Dowd S."/>
        </authorList>
    </citation>
    <scope>NUCLEOTIDE SEQUENCE</scope>
    <source>
        <strain evidence="2">Fl3</strain>
    </source>
</reference>
<feature type="transmembrane region" description="Helical" evidence="1">
    <location>
        <begin position="159"/>
        <end position="182"/>
    </location>
</feature>
<keyword evidence="1" id="KW-0812">Transmembrane</keyword>
<dbReference type="RefSeq" id="WP_269037115.1">
    <property type="nucleotide sequence ID" value="NZ_CP114040.1"/>
</dbReference>
<gene>
    <name evidence="2" type="ORF">O0S08_01355</name>
</gene>
<proteinExistence type="predicted"/>